<dbReference type="RefSeq" id="WP_229793098.1">
    <property type="nucleotide sequence ID" value="NZ_BMYU01000003.1"/>
</dbReference>
<evidence type="ECO:0000256" key="1">
    <source>
        <dbReference type="SAM" id="MobiDB-lite"/>
    </source>
</evidence>
<organism evidence="2 3">
    <name type="scientific">Undibacterium squillarum</name>
    <dbReference type="NCBI Taxonomy" id="1131567"/>
    <lineage>
        <taxon>Bacteria</taxon>
        <taxon>Pseudomonadati</taxon>
        <taxon>Pseudomonadota</taxon>
        <taxon>Betaproteobacteria</taxon>
        <taxon>Burkholderiales</taxon>
        <taxon>Oxalobacteraceae</taxon>
        <taxon>Undibacterium</taxon>
    </lineage>
</organism>
<dbReference type="Proteomes" id="UP000653343">
    <property type="component" value="Unassembled WGS sequence"/>
</dbReference>
<gene>
    <name evidence="2" type="ORF">GCM10010946_16130</name>
</gene>
<evidence type="ECO:0000313" key="3">
    <source>
        <dbReference type="Proteomes" id="UP000653343"/>
    </source>
</evidence>
<evidence type="ECO:0000313" key="2">
    <source>
        <dbReference type="EMBL" id="GGX38622.1"/>
    </source>
</evidence>
<keyword evidence="3" id="KW-1185">Reference proteome</keyword>
<feature type="region of interest" description="Disordered" evidence="1">
    <location>
        <begin position="21"/>
        <end position="44"/>
    </location>
</feature>
<comment type="caution">
    <text evidence="2">The sequence shown here is derived from an EMBL/GenBank/DDBJ whole genome shotgun (WGS) entry which is preliminary data.</text>
</comment>
<sequence length="62" mass="6732">METRMDTGGYFEDFGKITEKPVFRPPASTGAKHNGKGNKKPPVPAQQVVLAENSSDYFANCA</sequence>
<proteinExistence type="predicted"/>
<reference evidence="3" key="1">
    <citation type="journal article" date="2019" name="Int. J. Syst. Evol. Microbiol.">
        <title>The Global Catalogue of Microorganisms (GCM) 10K type strain sequencing project: providing services to taxonomists for standard genome sequencing and annotation.</title>
        <authorList>
            <consortium name="The Broad Institute Genomics Platform"/>
            <consortium name="The Broad Institute Genome Sequencing Center for Infectious Disease"/>
            <person name="Wu L."/>
            <person name="Ma J."/>
        </authorList>
    </citation>
    <scope>NUCLEOTIDE SEQUENCE [LARGE SCALE GENOMIC DNA]</scope>
    <source>
        <strain evidence="3">KCTC 23917</strain>
    </source>
</reference>
<dbReference type="EMBL" id="BMYU01000003">
    <property type="protein sequence ID" value="GGX38622.1"/>
    <property type="molecule type" value="Genomic_DNA"/>
</dbReference>
<protein>
    <submittedName>
        <fullName evidence="2">Uncharacterized protein</fullName>
    </submittedName>
</protein>
<name>A0ABQ2XX86_9BURK</name>
<accession>A0ABQ2XX86</accession>